<feature type="chain" id="PRO_5022213814" description="Nickel uptake substrate-specific transmembrane region" evidence="2">
    <location>
        <begin position="30"/>
        <end position="147"/>
    </location>
</feature>
<evidence type="ECO:0000256" key="2">
    <source>
        <dbReference type="SAM" id="SignalP"/>
    </source>
</evidence>
<evidence type="ECO:0000313" key="4">
    <source>
        <dbReference type="Proteomes" id="UP000319817"/>
    </source>
</evidence>
<feature type="region of interest" description="Disordered" evidence="1">
    <location>
        <begin position="102"/>
        <end position="131"/>
    </location>
</feature>
<proteinExistence type="predicted"/>
<name>A0A517NPT2_9BACT</name>
<dbReference type="Proteomes" id="UP000319817">
    <property type="component" value="Chromosome"/>
</dbReference>
<sequence precursor="true">MIYSPPTTLFTAKKKLSVLLAGLSLIAVAGCGPSGPELAAVTGVLTFDGEPVKNGSIEFIPIEGGRPSLALSDETGKFEMFYLPGQPGALLGKHRIRFEIAKAQPGDPGLKRPPRRGGKPPGEISLEPKEFEVASGDNQIDLKLVEA</sequence>
<dbReference type="OrthoDB" id="286727at2"/>
<organism evidence="3 4">
    <name type="scientific">Stieleria marina</name>
    <dbReference type="NCBI Taxonomy" id="1930275"/>
    <lineage>
        <taxon>Bacteria</taxon>
        <taxon>Pseudomonadati</taxon>
        <taxon>Planctomycetota</taxon>
        <taxon>Planctomycetia</taxon>
        <taxon>Pirellulales</taxon>
        <taxon>Pirellulaceae</taxon>
        <taxon>Stieleria</taxon>
    </lineage>
</organism>
<protein>
    <recommendedName>
        <fullName evidence="5">Nickel uptake substrate-specific transmembrane region</fullName>
    </recommendedName>
</protein>
<dbReference type="EMBL" id="CP036526">
    <property type="protein sequence ID" value="QDT09131.1"/>
    <property type="molecule type" value="Genomic_DNA"/>
</dbReference>
<keyword evidence="4" id="KW-1185">Reference proteome</keyword>
<feature type="signal peptide" evidence="2">
    <location>
        <begin position="1"/>
        <end position="29"/>
    </location>
</feature>
<dbReference type="RefSeq" id="WP_145416625.1">
    <property type="nucleotide sequence ID" value="NZ_CP036526.1"/>
</dbReference>
<reference evidence="3 4" key="1">
    <citation type="submission" date="2019-02" db="EMBL/GenBank/DDBJ databases">
        <title>Deep-cultivation of Planctomycetes and their phenomic and genomic characterization uncovers novel biology.</title>
        <authorList>
            <person name="Wiegand S."/>
            <person name="Jogler M."/>
            <person name="Boedeker C."/>
            <person name="Pinto D."/>
            <person name="Vollmers J."/>
            <person name="Rivas-Marin E."/>
            <person name="Kohn T."/>
            <person name="Peeters S.H."/>
            <person name="Heuer A."/>
            <person name="Rast P."/>
            <person name="Oberbeckmann S."/>
            <person name="Bunk B."/>
            <person name="Jeske O."/>
            <person name="Meyerdierks A."/>
            <person name="Storesund J.E."/>
            <person name="Kallscheuer N."/>
            <person name="Luecker S."/>
            <person name="Lage O.M."/>
            <person name="Pohl T."/>
            <person name="Merkel B.J."/>
            <person name="Hornburger P."/>
            <person name="Mueller R.-W."/>
            <person name="Bruemmer F."/>
            <person name="Labrenz M."/>
            <person name="Spormann A.M."/>
            <person name="Op den Camp H."/>
            <person name="Overmann J."/>
            <person name="Amann R."/>
            <person name="Jetten M.S.M."/>
            <person name="Mascher T."/>
            <person name="Medema M.H."/>
            <person name="Devos D.P."/>
            <person name="Kaster A.-K."/>
            <person name="Ovreas L."/>
            <person name="Rohde M."/>
            <person name="Galperin M.Y."/>
            <person name="Jogler C."/>
        </authorList>
    </citation>
    <scope>NUCLEOTIDE SEQUENCE [LARGE SCALE GENOMIC DNA]</scope>
    <source>
        <strain evidence="3 4">K23_9</strain>
    </source>
</reference>
<dbReference type="AlphaFoldDB" id="A0A517NPT2"/>
<evidence type="ECO:0000313" key="3">
    <source>
        <dbReference type="EMBL" id="QDT09131.1"/>
    </source>
</evidence>
<evidence type="ECO:0008006" key="5">
    <source>
        <dbReference type="Google" id="ProtNLM"/>
    </source>
</evidence>
<accession>A0A517NPT2</accession>
<keyword evidence="2" id="KW-0732">Signal</keyword>
<evidence type="ECO:0000256" key="1">
    <source>
        <dbReference type="SAM" id="MobiDB-lite"/>
    </source>
</evidence>
<gene>
    <name evidence="3" type="ORF">K239x_10760</name>
</gene>